<protein>
    <submittedName>
        <fullName evidence="1">Uncharacterized protein</fullName>
    </submittedName>
</protein>
<dbReference type="AlphaFoldDB" id="A0A0V0Z697"/>
<reference evidence="1 2" key="1">
    <citation type="submission" date="2015-01" db="EMBL/GenBank/DDBJ databases">
        <title>Evolution of Trichinella species and genotypes.</title>
        <authorList>
            <person name="Korhonen P.K."/>
            <person name="Edoardo P."/>
            <person name="Giuseppe L.R."/>
            <person name="Gasser R.B."/>
        </authorList>
    </citation>
    <scope>NUCLEOTIDE SEQUENCE [LARGE SCALE GENOMIC DNA]</scope>
    <source>
        <strain evidence="1">ISS2496</strain>
    </source>
</reference>
<name>A0A0V0Z697_9BILA</name>
<evidence type="ECO:0000313" key="2">
    <source>
        <dbReference type="Proteomes" id="UP000054783"/>
    </source>
</evidence>
<comment type="caution">
    <text evidence="1">The sequence shown here is derived from an EMBL/GenBank/DDBJ whole genome shotgun (WGS) entry which is preliminary data.</text>
</comment>
<gene>
    <name evidence="1" type="ORF">T12_9702</name>
</gene>
<dbReference type="EMBL" id="JYDQ01000366">
    <property type="protein sequence ID" value="KRY08087.1"/>
    <property type="molecule type" value="Genomic_DNA"/>
</dbReference>
<organism evidence="1 2">
    <name type="scientific">Trichinella patagoniensis</name>
    <dbReference type="NCBI Taxonomy" id="990121"/>
    <lineage>
        <taxon>Eukaryota</taxon>
        <taxon>Metazoa</taxon>
        <taxon>Ecdysozoa</taxon>
        <taxon>Nematoda</taxon>
        <taxon>Enoplea</taxon>
        <taxon>Dorylaimia</taxon>
        <taxon>Trichinellida</taxon>
        <taxon>Trichinellidae</taxon>
        <taxon>Trichinella</taxon>
    </lineage>
</organism>
<keyword evidence="2" id="KW-1185">Reference proteome</keyword>
<proteinExistence type="predicted"/>
<dbReference type="Proteomes" id="UP000054783">
    <property type="component" value="Unassembled WGS sequence"/>
</dbReference>
<accession>A0A0V0Z697</accession>
<evidence type="ECO:0000313" key="1">
    <source>
        <dbReference type="EMBL" id="KRY08087.1"/>
    </source>
</evidence>
<sequence>MHSSVFTIHYYFLGIKNCLLKTLTCKQCQIRKCYMKQLIFLPAFLTVMMHAENNDGAAFVVCFSPVSHQIFTDVSIY</sequence>